<keyword evidence="3" id="KW-0637">Prenyltransferase</keyword>
<evidence type="ECO:0000256" key="1">
    <source>
        <dbReference type="ARBA" id="ARBA00001947"/>
    </source>
</evidence>
<comment type="similarity">
    <text evidence="2">Belongs to the protein prenyltransferase subunit beta family.</text>
</comment>
<dbReference type="GO" id="GO:0046872">
    <property type="term" value="F:metal ion binding"/>
    <property type="evidence" value="ECO:0007669"/>
    <property type="project" value="UniProtKB-KW"/>
</dbReference>
<comment type="cofactor">
    <cofactor evidence="1">
        <name>Zn(2+)</name>
        <dbReference type="ChEBI" id="CHEBI:29105"/>
    </cofactor>
</comment>
<dbReference type="Pfam" id="PF00432">
    <property type="entry name" value="Prenyltrans"/>
    <property type="match status" value="2"/>
</dbReference>
<evidence type="ECO:0000256" key="2">
    <source>
        <dbReference type="ARBA" id="ARBA00010497"/>
    </source>
</evidence>
<dbReference type="PANTHER" id="PTHR11774">
    <property type="entry name" value="GERANYLGERANYL TRANSFERASE TYPE BETA SUBUNIT"/>
    <property type="match status" value="1"/>
</dbReference>
<evidence type="ECO:0000313" key="9">
    <source>
        <dbReference type="EMBL" id="ULU07401.1"/>
    </source>
</evidence>
<dbReference type="AlphaFoldDB" id="A0AAE9DPA0"/>
<keyword evidence="5" id="KW-0479">Metal-binding</keyword>
<reference evidence="9 10" key="1">
    <citation type="submission" date="2022-05" db="EMBL/GenBank/DDBJ databases">
        <title>Chromosome-level reference genomes for two strains of Caenorhabditis briggsae: an improved platform for comparative genomics.</title>
        <authorList>
            <person name="Stevens L."/>
            <person name="Andersen E.C."/>
        </authorList>
    </citation>
    <scope>NUCLEOTIDE SEQUENCE [LARGE SCALE GENOMIC DNA]</scope>
    <source>
        <strain evidence="9">QX1410_ONT</strain>
        <tissue evidence="9">Whole-organism</tissue>
    </source>
</reference>
<dbReference type="Gene3D" id="1.50.10.20">
    <property type="match status" value="2"/>
</dbReference>
<feature type="domain" description="Prenyltransferase alpha-alpha toroid" evidence="8">
    <location>
        <begin position="26"/>
        <end position="94"/>
    </location>
</feature>
<evidence type="ECO:0000256" key="7">
    <source>
        <dbReference type="ARBA" id="ARBA00022833"/>
    </source>
</evidence>
<proteinExistence type="inferred from homology"/>
<evidence type="ECO:0000313" key="10">
    <source>
        <dbReference type="Proteomes" id="UP000827892"/>
    </source>
</evidence>
<sequence length="957" mass="109239">MCDVSTEEQLLEYAKKAAETGVPLKFEYKKHIGFLIRHLNVFPEPYNTLETSRNTIFLFAISALDLLGELDNLLTPERRQGYIDWIYDLQLTNGLLEDFHRPKSDGTTRWIPQYNLQNFWRRRIPPLPSGLIEPLIPPRMKNADDFHRLPGHFPYQTNEFELYNRNLLATRYFAYDNSNDEAGILKVWTVNERSKRRLLETFSVEISSDGIPIHDSLQSVSELKLKMLPPVKNEQRPPKTKEQLLELRTSIWSPRSFTRLFLRSPTLLQMIQLAEEDDSEEEESSTEILGKHIPIFHSAVKSFSESHLLEGTLAVVDYGGRVWIHDYTSESQPVKLAANDQEIYQFATFCDHPKMIAVAGSYHFETVDMRFSNTSRACKELWRSPLFETRRRDEALYVQSVPPVSSAIRHVARVSETANNYLVMTDRALHLIDDRFPGRTLLSVEHPFSTGAHKMIVSEKMKDSIDGGNVYSIFCLDQLQVLNSSISMTKLYSHPSGVWSSVDAFHAVGEPENFNQVVRRGKYAGPEVLSEPTRAMALVEHRNWKSSLLLRQTDDGAIWWQKFSNEVSSEQQIVEEERKSLGRIIEKRNADPDSWKREEFRPVYSDGMGETAKETPADLRHVIHVGSPSIDRRVISKFYHRAANLQRQAARFNITQHSNHIDVLPLDDVNSVLSKITLDTWQAFETLTNENRNVCGFRGSHSCEGSEYDEANLAQTYSALLSLAILGDDLKRVDRKAILKTVKESQRDNGCFWSQGVGSESDMRFVFCAVAICKILDGEKEDIIDWERLSLFLKKSLNIDGGIGQAPGDESHGGSTFCAVASLALANRLWTEEVLTRRDIDRLIRWAIQKQNVGFHGRAHKPDDSCYAFWIGATLKILNAYHLISKPHLREFLMISQHMHIGGFCKYPEPGGYSDILHTYFSIAALSLLGEPALNPVHPSLNVSMRAADHIARIRFK</sequence>
<keyword evidence="4" id="KW-0808">Transferase</keyword>
<dbReference type="InterPro" id="IPR008930">
    <property type="entry name" value="Terpenoid_cyclase/PrenylTrfase"/>
</dbReference>
<feature type="domain" description="Prenyltransferase alpha-alpha toroid" evidence="8">
    <location>
        <begin position="684"/>
        <end position="943"/>
    </location>
</feature>
<dbReference type="GO" id="GO:0008318">
    <property type="term" value="F:protein prenyltransferase activity"/>
    <property type="evidence" value="ECO:0007669"/>
    <property type="project" value="InterPro"/>
</dbReference>
<protein>
    <recommendedName>
        <fullName evidence="8">Prenyltransferase alpha-alpha toroid domain-containing protein</fullName>
    </recommendedName>
</protein>
<dbReference type="PANTHER" id="PTHR11774:SF4">
    <property type="entry name" value="GERANYLGERANYL TRANSFERASE TYPE-1 SUBUNIT BETA"/>
    <property type="match status" value="1"/>
</dbReference>
<dbReference type="SUPFAM" id="SSF48239">
    <property type="entry name" value="Terpenoid cyclases/Protein prenyltransferases"/>
    <property type="match status" value="2"/>
</dbReference>
<dbReference type="InterPro" id="IPR045089">
    <property type="entry name" value="PGGT1B-like"/>
</dbReference>
<evidence type="ECO:0000256" key="5">
    <source>
        <dbReference type="ARBA" id="ARBA00022723"/>
    </source>
</evidence>
<keyword evidence="6" id="KW-0677">Repeat</keyword>
<keyword evidence="7" id="KW-0862">Zinc</keyword>
<evidence type="ECO:0000256" key="3">
    <source>
        <dbReference type="ARBA" id="ARBA00022602"/>
    </source>
</evidence>
<dbReference type="EMBL" id="CP090892">
    <property type="protein sequence ID" value="ULU07401.1"/>
    <property type="molecule type" value="Genomic_DNA"/>
</dbReference>
<dbReference type="InterPro" id="IPR001330">
    <property type="entry name" value="Prenyltrans"/>
</dbReference>
<organism evidence="9 10">
    <name type="scientific">Caenorhabditis briggsae</name>
    <dbReference type="NCBI Taxonomy" id="6238"/>
    <lineage>
        <taxon>Eukaryota</taxon>
        <taxon>Metazoa</taxon>
        <taxon>Ecdysozoa</taxon>
        <taxon>Nematoda</taxon>
        <taxon>Chromadorea</taxon>
        <taxon>Rhabditida</taxon>
        <taxon>Rhabditina</taxon>
        <taxon>Rhabditomorpha</taxon>
        <taxon>Rhabditoidea</taxon>
        <taxon>Rhabditidae</taxon>
        <taxon>Peloderinae</taxon>
        <taxon>Caenorhabditis</taxon>
    </lineage>
</organism>
<dbReference type="Proteomes" id="UP000827892">
    <property type="component" value="Chromosome II"/>
</dbReference>
<evidence type="ECO:0000256" key="6">
    <source>
        <dbReference type="ARBA" id="ARBA00022737"/>
    </source>
</evidence>
<gene>
    <name evidence="9" type="ORF">L3Y34_018856</name>
</gene>
<evidence type="ECO:0000256" key="4">
    <source>
        <dbReference type="ARBA" id="ARBA00022679"/>
    </source>
</evidence>
<name>A0AAE9DPA0_CAEBR</name>
<evidence type="ECO:0000259" key="8">
    <source>
        <dbReference type="Pfam" id="PF00432"/>
    </source>
</evidence>
<accession>A0AAE9DPA0</accession>